<keyword evidence="3" id="KW-1185">Reference proteome</keyword>
<evidence type="ECO:0000313" key="2">
    <source>
        <dbReference type="EMBL" id="CAE7234720.1"/>
    </source>
</evidence>
<dbReference type="Proteomes" id="UP000604046">
    <property type="component" value="Unassembled WGS sequence"/>
</dbReference>
<proteinExistence type="predicted"/>
<comment type="caution">
    <text evidence="2">The sequence shown here is derived from an EMBL/GenBank/DDBJ whole genome shotgun (WGS) entry which is preliminary data.</text>
</comment>
<organism evidence="2 3">
    <name type="scientific">Symbiodinium natans</name>
    <dbReference type="NCBI Taxonomy" id="878477"/>
    <lineage>
        <taxon>Eukaryota</taxon>
        <taxon>Sar</taxon>
        <taxon>Alveolata</taxon>
        <taxon>Dinophyceae</taxon>
        <taxon>Suessiales</taxon>
        <taxon>Symbiodiniaceae</taxon>
        <taxon>Symbiodinium</taxon>
    </lineage>
</organism>
<accession>A0A812KRA5</accession>
<evidence type="ECO:0000256" key="1">
    <source>
        <dbReference type="SAM" id="Coils"/>
    </source>
</evidence>
<name>A0A812KRA5_9DINO</name>
<protein>
    <submittedName>
        <fullName evidence="2">Uncharacterized protein</fullName>
    </submittedName>
</protein>
<evidence type="ECO:0000313" key="3">
    <source>
        <dbReference type="Proteomes" id="UP000604046"/>
    </source>
</evidence>
<dbReference type="EMBL" id="CAJNDS010000797">
    <property type="protein sequence ID" value="CAE7234720.1"/>
    <property type="molecule type" value="Genomic_DNA"/>
</dbReference>
<sequence length="560" mass="63142">MPAVATATGDKGLSEGRQLALAAAQPFAFSASAYIRPCRSTTAVTAQDGLHCEDGRQSSFQCPYLKTILNSAGSRLKIRSDIVSQAAWGHARRAAEVASEITLKGFFKSQPPDFKWFRGEQMPCLELMSKTVEEYREKELTQERKEELEKTIDKLSEDSNIRQELTRLDLERVEDGYYLALNFGTLLSTHGFDQRFQAFARSCADEIKEWSGGSGDPSASLSIEHNCCPALGKHYDPRSIQSIRLYTHHGIPKEKRSVLEAFVTMHLQQESAMIPFLGEVASHQSALLRKVAAMGMCAPRGLRPPWALCPLAARIVWSATDVQRVLGVLNTNLENVLKILHTSMPHIKSEDWPCVAKTLQGATGSQNSFVPVTDAVLVGTEPKDEGFQRDAAQLPERWTNDQALRLGLVLEGVAQLRVQILVLLQVDDAIRARFKACMLCWMLWRAAHIRWVVPITSQLRRHLEGPKDEDLKERLESRQWEALEALQAVDHKPRDERRVVVKVDDVRVDLTEYAKKNTHPAGQAIMRAFIDEDVSNVLLQFHSKKIKDRVKWKYRIKSKD</sequence>
<gene>
    <name evidence="2" type="ORF">SNAT2548_LOCUS9935</name>
</gene>
<keyword evidence="1" id="KW-0175">Coiled coil</keyword>
<dbReference type="AlphaFoldDB" id="A0A812KRA5"/>
<reference evidence="2" key="1">
    <citation type="submission" date="2021-02" db="EMBL/GenBank/DDBJ databases">
        <authorList>
            <person name="Dougan E. K."/>
            <person name="Rhodes N."/>
            <person name="Thang M."/>
            <person name="Chan C."/>
        </authorList>
    </citation>
    <scope>NUCLEOTIDE SEQUENCE</scope>
</reference>
<feature type="coiled-coil region" evidence="1">
    <location>
        <begin position="138"/>
        <end position="165"/>
    </location>
</feature>